<sequence length="131" mass="13806">MTTTTSTQVRIESFGYLHGEPPAAHLTIDLRRHFRDPHVSPQLRYLTAHDAPVRAAVLSTPGITDLIEATAAAVRAFACGPLAGPVLVAGGCAGGRHRAPTFAAALAARLRAAGLTVTLSHRDLDKPVVQR</sequence>
<dbReference type="EMBL" id="JBHTHX010000031">
    <property type="protein sequence ID" value="MFD0883378.1"/>
    <property type="molecule type" value="Genomic_DNA"/>
</dbReference>
<dbReference type="InterPro" id="IPR005337">
    <property type="entry name" value="RapZ-like"/>
</dbReference>
<dbReference type="InterPro" id="IPR053931">
    <property type="entry name" value="RapZ_C"/>
</dbReference>
<keyword evidence="3" id="KW-1185">Reference proteome</keyword>
<reference evidence="3" key="1">
    <citation type="journal article" date="2019" name="Int. J. Syst. Evol. Microbiol.">
        <title>The Global Catalogue of Microorganisms (GCM) 10K type strain sequencing project: providing services to taxonomists for standard genome sequencing and annotation.</title>
        <authorList>
            <consortium name="The Broad Institute Genomics Platform"/>
            <consortium name="The Broad Institute Genome Sequencing Center for Infectious Disease"/>
            <person name="Wu L."/>
            <person name="Ma J."/>
        </authorList>
    </citation>
    <scope>NUCLEOTIDE SEQUENCE [LARGE SCALE GENOMIC DNA]</scope>
    <source>
        <strain evidence="3">CCUG 62974</strain>
    </source>
</reference>
<accession>A0ABW3DI43</accession>
<proteinExistence type="predicted"/>
<dbReference type="PANTHER" id="PTHR30448">
    <property type="entry name" value="RNASE ADAPTER PROTEIN RAPZ"/>
    <property type="match status" value="1"/>
</dbReference>
<organism evidence="2 3">
    <name type="scientific">Streptosporangium algeriense</name>
    <dbReference type="NCBI Taxonomy" id="1682748"/>
    <lineage>
        <taxon>Bacteria</taxon>
        <taxon>Bacillati</taxon>
        <taxon>Actinomycetota</taxon>
        <taxon>Actinomycetes</taxon>
        <taxon>Streptosporangiales</taxon>
        <taxon>Streptosporangiaceae</taxon>
        <taxon>Streptosporangium</taxon>
    </lineage>
</organism>
<protein>
    <submittedName>
        <fullName evidence="2">ATPase</fullName>
    </submittedName>
</protein>
<evidence type="ECO:0000259" key="1">
    <source>
        <dbReference type="Pfam" id="PF22740"/>
    </source>
</evidence>
<name>A0ABW3DI43_9ACTN</name>
<evidence type="ECO:0000313" key="2">
    <source>
        <dbReference type="EMBL" id="MFD0883378.1"/>
    </source>
</evidence>
<dbReference type="Pfam" id="PF22740">
    <property type="entry name" value="PapZ_C"/>
    <property type="match status" value="1"/>
</dbReference>
<comment type="caution">
    <text evidence="2">The sequence shown here is derived from an EMBL/GenBank/DDBJ whole genome shotgun (WGS) entry which is preliminary data.</text>
</comment>
<feature type="domain" description="RapZ C-terminal" evidence="1">
    <location>
        <begin position="8"/>
        <end position="124"/>
    </location>
</feature>
<gene>
    <name evidence="2" type="ORF">ACFQ08_02230</name>
</gene>
<evidence type="ECO:0000313" key="3">
    <source>
        <dbReference type="Proteomes" id="UP001597024"/>
    </source>
</evidence>
<dbReference type="Proteomes" id="UP001597024">
    <property type="component" value="Unassembled WGS sequence"/>
</dbReference>
<dbReference type="PANTHER" id="PTHR30448:SF0">
    <property type="entry name" value="RNASE ADAPTER PROTEIN RAPZ"/>
    <property type="match status" value="1"/>
</dbReference>